<dbReference type="Gene3D" id="2.120.10.30">
    <property type="entry name" value="TolB, C-terminal domain"/>
    <property type="match status" value="1"/>
</dbReference>
<feature type="signal peptide" evidence="1">
    <location>
        <begin position="1"/>
        <end position="22"/>
    </location>
</feature>
<dbReference type="SUPFAM" id="SSF69304">
    <property type="entry name" value="Tricorn protease N-terminal domain"/>
    <property type="match status" value="1"/>
</dbReference>
<protein>
    <recommendedName>
        <fullName evidence="6">WD40 repeat domain-containing protein</fullName>
    </recommendedName>
</protein>
<proteinExistence type="predicted"/>
<dbReference type="AlphaFoldDB" id="A0A8T7M8Z4"/>
<dbReference type="Proteomes" id="UP000521676">
    <property type="component" value="Unassembled WGS sequence"/>
</dbReference>
<accession>A0A8T7M8Z4</accession>
<evidence type="ECO:0000313" key="2">
    <source>
        <dbReference type="EMBL" id="NWJ48638.1"/>
    </source>
</evidence>
<evidence type="ECO:0008006" key="6">
    <source>
        <dbReference type="Google" id="ProtNLM"/>
    </source>
</evidence>
<evidence type="ECO:0000313" key="5">
    <source>
        <dbReference type="Proteomes" id="UP001431572"/>
    </source>
</evidence>
<dbReference type="Proteomes" id="UP001431572">
    <property type="component" value="Chromosome 2"/>
</dbReference>
<gene>
    <name evidence="2" type="ORF">HXX08_22490</name>
    <name evidence="3" type="ORF">OZ401_004182</name>
</gene>
<dbReference type="EMBL" id="JACATZ010000003">
    <property type="protein sequence ID" value="NWJ48638.1"/>
    <property type="molecule type" value="Genomic_DNA"/>
</dbReference>
<dbReference type="PROSITE" id="PS51257">
    <property type="entry name" value="PROKAR_LIPOPROTEIN"/>
    <property type="match status" value="1"/>
</dbReference>
<evidence type="ECO:0000256" key="1">
    <source>
        <dbReference type="SAM" id="SignalP"/>
    </source>
</evidence>
<evidence type="ECO:0000313" key="3">
    <source>
        <dbReference type="EMBL" id="WJW68568.1"/>
    </source>
</evidence>
<keyword evidence="5" id="KW-1185">Reference proteome</keyword>
<name>A0A8T7M8Z4_9CHLR</name>
<organism evidence="2 4">
    <name type="scientific">Candidatus Chlorohelix allophototropha</name>
    <dbReference type="NCBI Taxonomy" id="3003348"/>
    <lineage>
        <taxon>Bacteria</taxon>
        <taxon>Bacillati</taxon>
        <taxon>Chloroflexota</taxon>
        <taxon>Chloroflexia</taxon>
        <taxon>Candidatus Chloroheliales</taxon>
        <taxon>Candidatus Chloroheliaceae</taxon>
        <taxon>Candidatus Chlorohelix</taxon>
    </lineage>
</organism>
<evidence type="ECO:0000313" key="4">
    <source>
        <dbReference type="Proteomes" id="UP000521676"/>
    </source>
</evidence>
<dbReference type="RefSeq" id="WP_341470473.1">
    <property type="nucleotide sequence ID" value="NZ_CP128400.1"/>
</dbReference>
<dbReference type="InterPro" id="IPR011042">
    <property type="entry name" value="6-blade_b-propeller_TolB-like"/>
</dbReference>
<dbReference type="EMBL" id="CP128400">
    <property type="protein sequence ID" value="WJW68568.1"/>
    <property type="molecule type" value="Genomic_DNA"/>
</dbReference>
<reference evidence="2 4" key="1">
    <citation type="submission" date="2020-06" db="EMBL/GenBank/DDBJ databases">
        <title>Anoxygenic phototrophic Chloroflexota member uses a Type I reaction center.</title>
        <authorList>
            <person name="Tsuji J.M."/>
            <person name="Shaw N.A."/>
            <person name="Nagashima S."/>
            <person name="Venkiteswaran J."/>
            <person name="Schiff S.L."/>
            <person name="Hanada S."/>
            <person name="Tank M."/>
            <person name="Neufeld J.D."/>
        </authorList>
    </citation>
    <scope>NUCLEOTIDE SEQUENCE [LARGE SCALE GENOMIC DNA]</scope>
    <source>
        <strain evidence="2">L227-S17</strain>
    </source>
</reference>
<reference evidence="3" key="2">
    <citation type="journal article" date="2024" name="Nature">
        <title>Anoxygenic phototroph of the Chloroflexota uses a type I reaction centre.</title>
        <authorList>
            <person name="Tsuji J.M."/>
            <person name="Shaw N.A."/>
            <person name="Nagashima S."/>
            <person name="Venkiteswaran J.J."/>
            <person name="Schiff S.L."/>
            <person name="Watanabe T."/>
            <person name="Fukui M."/>
            <person name="Hanada S."/>
            <person name="Tank M."/>
            <person name="Neufeld J.D."/>
        </authorList>
    </citation>
    <scope>NUCLEOTIDE SEQUENCE</scope>
    <source>
        <strain evidence="3">L227-S17</strain>
    </source>
</reference>
<sequence length="554" mass="59202">MRRPSFYLITLALLLLTFFLVACGDNTATAIPSLTATVPTPTVAPTTSVAPTVTPVSFVATVTPAPTTSVAVTTIALPTDTVAPTKAVSTTTLPVTTLATTTAAKPTPAPTAQPTPTPDSTIGKLANVVYSKSDGLYAFNRASSRSFKLSNDLIFKFVVSPDNRVVAYYAIIDQHLELKVITLNGASATQPRTLDSMVGTYTPSTQSNPYAGNYLRAYSLAFSPDNNLLAYSKMNLAGAAFNFWGTEVNPIEVWAGDVTALAVRPLVPNKQKDFMYNMVFSPDGARVGFIRTAYFPTDVSGTSAIYSVHKDGSSLALLEDGAVIGKQVTPGNQTVVGLIKDFSWTGSLGITFSMMGIESYSVWGHDLNSGKGWMLFNAKDLDNQSYFYDPYLQRYAFIYNKGLYTIGATNANEKMTLAKNNLGATLLSGITPINFYNSNLLFVTESNTVAVQSINPDGSLLSIAIGLPALHKPNGKIVGALPGYGNWVVTWNFGDSNLYIGIFSGDGKTVINSIVPPILDGKLERLSPDLLLVRSSAGLQLLDLNGSTLLMTIY</sequence>
<keyword evidence="1" id="KW-0732">Signal</keyword>
<feature type="chain" id="PRO_5035747796" description="WD40 repeat domain-containing protein" evidence="1">
    <location>
        <begin position="23"/>
        <end position="554"/>
    </location>
</feature>